<accession>A0AAE0CSU8</accession>
<feature type="domain" description="MULE transposase" evidence="3">
    <location>
        <begin position="409"/>
        <end position="504"/>
    </location>
</feature>
<comment type="caution">
    <text evidence="4">The sequence shown here is derived from an EMBL/GenBank/DDBJ whole genome shotgun (WGS) entry which is preliminary data.</text>
</comment>
<gene>
    <name evidence="4" type="ORF">Ddye_000761</name>
</gene>
<name>A0AAE0CSU8_9ROSI</name>
<sequence length="544" mass="62536">MDIFNIAVQTGDKVVEVGECDVDHISPITLIHAICQKLSGNCDVPTVDYHVWAQIPWCGEKYGVCSDSELLELFSRFEERGLDKIVFELEDYCYVPTPPEEPPVLDVEGGYDPIGWCEMEAEQLNYEGDSEQDDENDDEAGSEEECPQNEVLIIDEESVEVDNDITQECMDFFEGYQSKSGDEYFTDSELEPDQVRIAKLVKGQPFKRMVDGVISFHIGQIFNSKEHMREIFKEYAIQEGIELKRVKNDKVRQTYKCGADTCGWRAHASCMIDGVTFMLKTLSDQHDCHRVYHNKETKVKWIASKFEKLVKSYPSINVRVIGDLFRETYKVSVDIRTLYRAKNRALKELAKDHGKCFGYLKRYAFMLNQTNPGVSVHICTQAPQPTFQRIFLSFEPQKVGFLEGCKPFIGVDGCHLKGPFGGVLLSTVSLDANSGLFPLAVCICEKETQDSWEWFLNNLKIYLNYPEGRKLTFMSDRQKGVIDALEVHFPFAHRRYCARHIYANFKLTYKGHHYKKLFWRAARSFNIYDFKTCMEEIGIINLAA</sequence>
<protein>
    <recommendedName>
        <fullName evidence="6">Transposase</fullName>
    </recommendedName>
</protein>
<dbReference type="AlphaFoldDB" id="A0AAE0CSU8"/>
<feature type="compositionally biased region" description="Acidic residues" evidence="1">
    <location>
        <begin position="128"/>
        <end position="147"/>
    </location>
</feature>
<dbReference type="EMBL" id="JANJYI010000001">
    <property type="protein sequence ID" value="KAK2662187.1"/>
    <property type="molecule type" value="Genomic_DNA"/>
</dbReference>
<feature type="region of interest" description="Disordered" evidence="1">
    <location>
        <begin position="127"/>
        <end position="147"/>
    </location>
</feature>
<evidence type="ECO:0000259" key="3">
    <source>
        <dbReference type="Pfam" id="PF10551"/>
    </source>
</evidence>
<dbReference type="InterPro" id="IPR004332">
    <property type="entry name" value="Transposase_MuDR"/>
</dbReference>
<feature type="domain" description="Transposase MuDR plant" evidence="2">
    <location>
        <begin position="216"/>
        <end position="278"/>
    </location>
</feature>
<dbReference type="Proteomes" id="UP001280121">
    <property type="component" value="Unassembled WGS sequence"/>
</dbReference>
<organism evidence="4 5">
    <name type="scientific">Dipteronia dyeriana</name>
    <dbReference type="NCBI Taxonomy" id="168575"/>
    <lineage>
        <taxon>Eukaryota</taxon>
        <taxon>Viridiplantae</taxon>
        <taxon>Streptophyta</taxon>
        <taxon>Embryophyta</taxon>
        <taxon>Tracheophyta</taxon>
        <taxon>Spermatophyta</taxon>
        <taxon>Magnoliopsida</taxon>
        <taxon>eudicotyledons</taxon>
        <taxon>Gunneridae</taxon>
        <taxon>Pentapetalae</taxon>
        <taxon>rosids</taxon>
        <taxon>malvids</taxon>
        <taxon>Sapindales</taxon>
        <taxon>Sapindaceae</taxon>
        <taxon>Hippocastanoideae</taxon>
        <taxon>Acereae</taxon>
        <taxon>Dipteronia</taxon>
    </lineage>
</organism>
<evidence type="ECO:0000259" key="2">
    <source>
        <dbReference type="Pfam" id="PF03108"/>
    </source>
</evidence>
<dbReference type="InterPro" id="IPR018289">
    <property type="entry name" value="MULE_transposase_dom"/>
</dbReference>
<reference evidence="4" key="1">
    <citation type="journal article" date="2023" name="Plant J.">
        <title>Genome sequences and population genomics provide insights into the demographic history, inbreeding, and mutation load of two 'living fossil' tree species of Dipteronia.</title>
        <authorList>
            <person name="Feng Y."/>
            <person name="Comes H.P."/>
            <person name="Chen J."/>
            <person name="Zhu S."/>
            <person name="Lu R."/>
            <person name="Zhang X."/>
            <person name="Li P."/>
            <person name="Qiu J."/>
            <person name="Olsen K.M."/>
            <person name="Qiu Y."/>
        </authorList>
    </citation>
    <scope>NUCLEOTIDE SEQUENCE</scope>
    <source>
        <strain evidence="4">KIB01</strain>
    </source>
</reference>
<proteinExistence type="predicted"/>
<dbReference type="Pfam" id="PF10551">
    <property type="entry name" value="MULE"/>
    <property type="match status" value="1"/>
</dbReference>
<dbReference type="PANTHER" id="PTHR31973">
    <property type="entry name" value="POLYPROTEIN, PUTATIVE-RELATED"/>
    <property type="match status" value="1"/>
</dbReference>
<dbReference type="PANTHER" id="PTHR31973:SF187">
    <property type="entry name" value="MUTATOR TRANSPOSASE MUDRA PROTEIN"/>
    <property type="match status" value="1"/>
</dbReference>
<evidence type="ECO:0000313" key="5">
    <source>
        <dbReference type="Proteomes" id="UP001280121"/>
    </source>
</evidence>
<keyword evidence="5" id="KW-1185">Reference proteome</keyword>
<evidence type="ECO:0000256" key="1">
    <source>
        <dbReference type="SAM" id="MobiDB-lite"/>
    </source>
</evidence>
<dbReference type="Pfam" id="PF03108">
    <property type="entry name" value="DBD_Tnp_Mut"/>
    <property type="match status" value="1"/>
</dbReference>
<evidence type="ECO:0008006" key="6">
    <source>
        <dbReference type="Google" id="ProtNLM"/>
    </source>
</evidence>
<evidence type="ECO:0000313" key="4">
    <source>
        <dbReference type="EMBL" id="KAK2662187.1"/>
    </source>
</evidence>